<keyword evidence="2" id="KW-0812">Transmembrane</keyword>
<dbReference type="Proteomes" id="UP000274097">
    <property type="component" value="Unassembled WGS sequence"/>
</dbReference>
<organism evidence="3 4">
    <name type="scientific">Teichococcus wenyumeiae</name>
    <dbReference type="NCBI Taxonomy" id="2478470"/>
    <lineage>
        <taxon>Bacteria</taxon>
        <taxon>Pseudomonadati</taxon>
        <taxon>Pseudomonadota</taxon>
        <taxon>Alphaproteobacteria</taxon>
        <taxon>Acetobacterales</taxon>
        <taxon>Roseomonadaceae</taxon>
        <taxon>Roseomonas</taxon>
    </lineage>
</organism>
<comment type="caution">
    <text evidence="3">The sequence shown here is derived from an EMBL/GenBank/DDBJ whole genome shotgun (WGS) entry which is preliminary data.</text>
</comment>
<protein>
    <recommendedName>
        <fullName evidence="5">Divergent polysaccharide deacetylase</fullName>
    </recommendedName>
</protein>
<dbReference type="EMBL" id="RFLX01000007">
    <property type="protein sequence ID" value="RMI24852.1"/>
    <property type="molecule type" value="Genomic_DNA"/>
</dbReference>
<gene>
    <name evidence="3" type="ORF">EBE87_11980</name>
</gene>
<feature type="compositionally biased region" description="Low complexity" evidence="1">
    <location>
        <begin position="63"/>
        <end position="86"/>
    </location>
</feature>
<accession>A0ABX9VJS1</accession>
<proteinExistence type="predicted"/>
<evidence type="ECO:0000256" key="1">
    <source>
        <dbReference type="SAM" id="MobiDB-lite"/>
    </source>
</evidence>
<feature type="compositionally biased region" description="Pro residues" evidence="1">
    <location>
        <begin position="87"/>
        <end position="105"/>
    </location>
</feature>
<feature type="region of interest" description="Disordered" evidence="1">
    <location>
        <begin position="53"/>
        <end position="138"/>
    </location>
</feature>
<keyword evidence="2" id="KW-1133">Transmembrane helix</keyword>
<dbReference type="Pfam" id="PF04748">
    <property type="entry name" value="Polysacc_deac_2"/>
    <property type="match status" value="1"/>
</dbReference>
<reference evidence="3 4" key="1">
    <citation type="submission" date="2018-10" db="EMBL/GenBank/DDBJ databases">
        <title>Roseomonas sp. nov., isolated from feces of Tibetan antelopes in the Qinghai-Tibet plateau, China.</title>
        <authorList>
            <person name="Tian Z."/>
        </authorList>
    </citation>
    <scope>NUCLEOTIDE SEQUENCE [LARGE SCALE GENOMIC DNA]</scope>
    <source>
        <strain evidence="3 4">Z23</strain>
    </source>
</reference>
<dbReference type="SUPFAM" id="SSF88713">
    <property type="entry name" value="Glycoside hydrolase/deacetylase"/>
    <property type="match status" value="1"/>
</dbReference>
<dbReference type="InterPro" id="IPR011330">
    <property type="entry name" value="Glyco_hydro/deAcase_b/a-brl"/>
</dbReference>
<evidence type="ECO:0000313" key="3">
    <source>
        <dbReference type="EMBL" id="RMI24852.1"/>
    </source>
</evidence>
<sequence>MRPAVRPGRNLWRALAAFWILVALGAGTTVAVLAWLGAPPVLAPRALVLPSEPVTQPAPPAPAATEAAPATPDQAEAQPPAVAAAPASPPAPLALPEAPEPPPLPSDEAEAASLLPIPPPDPALLEPGPHGLLPRIGADGRQPRLAYARHFDRTDTRPRVALVIPGASEAALPRLPAAVALALPQASAALLDAARARGVETVLLLPPNLEAPEAVLGRFAGYVGVMGAVEPDLQSAFAERGLLVLDPRPGAPAPSRAWGRAADLLLENAPTRGEIDRQLAQLERLARDRGSALGLLPDAQPLMVARIAAWAADLPQRGLVLAPVSAMIRRPSSAER</sequence>
<evidence type="ECO:0008006" key="5">
    <source>
        <dbReference type="Google" id="ProtNLM"/>
    </source>
</evidence>
<feature type="transmembrane region" description="Helical" evidence="2">
    <location>
        <begin position="12"/>
        <end position="36"/>
    </location>
</feature>
<evidence type="ECO:0000313" key="4">
    <source>
        <dbReference type="Proteomes" id="UP000274097"/>
    </source>
</evidence>
<keyword evidence="2" id="KW-0472">Membrane</keyword>
<evidence type="ECO:0000256" key="2">
    <source>
        <dbReference type="SAM" id="Phobius"/>
    </source>
</evidence>
<keyword evidence="4" id="KW-1185">Reference proteome</keyword>
<dbReference type="InterPro" id="IPR006837">
    <property type="entry name" value="Divergent_DAC"/>
</dbReference>
<dbReference type="Gene3D" id="3.20.20.370">
    <property type="entry name" value="Glycoside hydrolase/deacetylase"/>
    <property type="match status" value="1"/>
</dbReference>
<name>A0ABX9VJS1_9PROT</name>